<dbReference type="PANTHER" id="PTHR43762:SF5">
    <property type="entry name" value="FAD-BINDING PCMH-TYPE DOMAIN-CONTAINING PROTEIN"/>
    <property type="match status" value="1"/>
</dbReference>
<dbReference type="PANTHER" id="PTHR43762">
    <property type="entry name" value="L-GULONOLACTONE OXIDASE"/>
    <property type="match status" value="1"/>
</dbReference>
<dbReference type="AlphaFoldDB" id="A0A382V7B6"/>
<dbReference type="GO" id="GO:0016899">
    <property type="term" value="F:oxidoreductase activity, acting on the CH-OH group of donors, oxygen as acceptor"/>
    <property type="evidence" value="ECO:0007669"/>
    <property type="project" value="InterPro"/>
</dbReference>
<feature type="domain" description="FAD-binding PCMH-type" evidence="1">
    <location>
        <begin position="15"/>
        <end position="150"/>
    </location>
</feature>
<dbReference type="InterPro" id="IPR016167">
    <property type="entry name" value="FAD-bd_PCMH_sub1"/>
</dbReference>
<dbReference type="Pfam" id="PF01565">
    <property type="entry name" value="FAD_binding_4"/>
    <property type="match status" value="1"/>
</dbReference>
<dbReference type="EMBL" id="UINC01149731">
    <property type="protein sequence ID" value="SVD42373.1"/>
    <property type="molecule type" value="Genomic_DNA"/>
</dbReference>
<dbReference type="PROSITE" id="PS51387">
    <property type="entry name" value="FAD_PCMH"/>
    <property type="match status" value="1"/>
</dbReference>
<dbReference type="GO" id="GO:0071949">
    <property type="term" value="F:FAD binding"/>
    <property type="evidence" value="ECO:0007669"/>
    <property type="project" value="InterPro"/>
</dbReference>
<gene>
    <name evidence="2" type="ORF">METZ01_LOCUS395227</name>
</gene>
<accession>A0A382V7B6</accession>
<dbReference type="InterPro" id="IPR006094">
    <property type="entry name" value="Oxid_FAD_bind_N"/>
</dbReference>
<dbReference type="InterPro" id="IPR016169">
    <property type="entry name" value="FAD-bd_PCMH_sub2"/>
</dbReference>
<dbReference type="InterPro" id="IPR036318">
    <property type="entry name" value="FAD-bd_PCMH-like_sf"/>
</dbReference>
<protein>
    <recommendedName>
        <fullName evidence="1">FAD-binding PCMH-type domain-containing protein</fullName>
    </recommendedName>
</protein>
<evidence type="ECO:0000313" key="2">
    <source>
        <dbReference type="EMBL" id="SVD42373.1"/>
    </source>
</evidence>
<dbReference type="Gene3D" id="3.30.43.10">
    <property type="entry name" value="Uridine Diphospho-n-acetylenolpyruvylglucosamine Reductase, domain 2"/>
    <property type="match status" value="1"/>
</dbReference>
<organism evidence="2">
    <name type="scientific">marine metagenome</name>
    <dbReference type="NCBI Taxonomy" id="408172"/>
    <lineage>
        <taxon>unclassified sequences</taxon>
        <taxon>metagenomes</taxon>
        <taxon>ecological metagenomes</taxon>
    </lineage>
</organism>
<dbReference type="InterPro" id="IPR016166">
    <property type="entry name" value="FAD-bd_PCMH"/>
</dbReference>
<proteinExistence type="predicted"/>
<sequence length="150" mass="16408">MEPPKQKIISGFGLFKSAKAFVANPKNLKDLEECLDYAKQKKFKIAIQGGGNSYSDVFFNNQLVIDTKHLNSIKSFDSENGIITVEPGLRIGDLLSIIMPHNWVLVGLSGSVNDAIGGMLATNTHGKDTWKNGNFSQNVISFKIMFANGT</sequence>
<reference evidence="2" key="1">
    <citation type="submission" date="2018-05" db="EMBL/GenBank/DDBJ databases">
        <authorList>
            <person name="Lanie J.A."/>
            <person name="Ng W.-L."/>
            <person name="Kazmierczak K.M."/>
            <person name="Andrzejewski T.M."/>
            <person name="Davidsen T.M."/>
            <person name="Wayne K.J."/>
            <person name="Tettelin H."/>
            <person name="Glass J.I."/>
            <person name="Rusch D."/>
            <person name="Podicherti R."/>
            <person name="Tsui H.-C.T."/>
            <person name="Winkler M.E."/>
        </authorList>
    </citation>
    <scope>NUCLEOTIDE SEQUENCE</scope>
</reference>
<feature type="non-terminal residue" evidence="2">
    <location>
        <position position="150"/>
    </location>
</feature>
<evidence type="ECO:0000259" key="1">
    <source>
        <dbReference type="PROSITE" id="PS51387"/>
    </source>
</evidence>
<name>A0A382V7B6_9ZZZZ</name>
<dbReference type="Gene3D" id="3.30.465.10">
    <property type="match status" value="1"/>
</dbReference>
<dbReference type="InterPro" id="IPR010031">
    <property type="entry name" value="FAD_lactone_oxidase-like"/>
</dbReference>
<dbReference type="SUPFAM" id="SSF56176">
    <property type="entry name" value="FAD-binding/transporter-associated domain-like"/>
    <property type="match status" value="1"/>
</dbReference>